<dbReference type="Gene3D" id="3.40.710.10">
    <property type="entry name" value="DD-peptidase/beta-lactamase superfamily"/>
    <property type="match status" value="1"/>
</dbReference>
<evidence type="ECO:0000256" key="1">
    <source>
        <dbReference type="SAM" id="MobiDB-lite"/>
    </source>
</evidence>
<keyword evidence="4" id="KW-1185">Reference proteome</keyword>
<name>A0A5B2X216_9PSEU</name>
<proteinExistence type="predicted"/>
<dbReference type="Pfam" id="PF00144">
    <property type="entry name" value="Beta-lactamase"/>
    <property type="match status" value="1"/>
</dbReference>
<evidence type="ECO:0000313" key="3">
    <source>
        <dbReference type="EMBL" id="KAA2257274.1"/>
    </source>
</evidence>
<protein>
    <submittedName>
        <fullName evidence="3">Beta-lactamase family protein</fullName>
    </submittedName>
</protein>
<dbReference type="AlphaFoldDB" id="A0A5B2X216"/>
<dbReference type="InterPro" id="IPR001466">
    <property type="entry name" value="Beta-lactam-related"/>
</dbReference>
<evidence type="ECO:0000313" key="4">
    <source>
        <dbReference type="Proteomes" id="UP000323454"/>
    </source>
</evidence>
<gene>
    <name evidence="3" type="ORF">F0L68_25285</name>
</gene>
<dbReference type="PANTHER" id="PTHR46825">
    <property type="entry name" value="D-ALANYL-D-ALANINE-CARBOXYPEPTIDASE/ENDOPEPTIDASE AMPH"/>
    <property type="match status" value="1"/>
</dbReference>
<feature type="domain" description="Beta-lactamase-related" evidence="2">
    <location>
        <begin position="38"/>
        <end position="361"/>
    </location>
</feature>
<feature type="region of interest" description="Disordered" evidence="1">
    <location>
        <begin position="1"/>
        <end position="34"/>
    </location>
</feature>
<sequence length="478" mass="50378">MTPLSARARMHSGGVGTRHADRARASERSARTTDRLTEAVTRLARQHRVPGAQLAWHQDGRTHGVAVGEQEHATGRELRSDSAVPIGSVGKMFTATTAMALVADDDLDLDEPVGAQLPELARGAARLGDRLTLRQLLSHTSGLPSSLADRDAATSSLRRYVADRIAHCEPVCSAGAGFSYSNLGFLVAGRLIEVITGMSWFEAVESVLLRPLDIPATFVVSPNAASQPGHFAAGHTVNTRTGEPIPVAQTMTPALAPAGALAMSARDLVAFGRLHLRDAPPGRAAPLDADAIAEMRRAVPGAEPFGMAHGWGLGVALFGRGSTRWLGHDGTADGTSCHLRVDPAGGCVVALTTNANTGAAMWEDLVPELAAVGLDVGMYTTPLASARPVPLPTEYFGRYVNGGTEYSVLAARAGQPQLAVSGEVYPGLTLYERGDFAVRHPASDKWIHGGRFVTDPRTGRIDGLQTGGRIARRERSPS</sequence>
<feature type="compositionally biased region" description="Basic and acidic residues" evidence="1">
    <location>
        <begin position="18"/>
        <end position="34"/>
    </location>
</feature>
<dbReference type="Proteomes" id="UP000323454">
    <property type="component" value="Unassembled WGS sequence"/>
</dbReference>
<reference evidence="3 4" key="2">
    <citation type="submission" date="2019-09" db="EMBL/GenBank/DDBJ databases">
        <authorList>
            <person name="Jin C."/>
        </authorList>
    </citation>
    <scope>NUCLEOTIDE SEQUENCE [LARGE SCALE GENOMIC DNA]</scope>
    <source>
        <strain evidence="3 4">AN110305</strain>
    </source>
</reference>
<dbReference type="PANTHER" id="PTHR46825:SF7">
    <property type="entry name" value="D-ALANYL-D-ALANINE CARBOXYPEPTIDASE"/>
    <property type="match status" value="1"/>
</dbReference>
<dbReference type="EMBL" id="VUOB01000046">
    <property type="protein sequence ID" value="KAA2257274.1"/>
    <property type="molecule type" value="Genomic_DNA"/>
</dbReference>
<accession>A0A5B2X216</accession>
<dbReference type="InterPro" id="IPR012338">
    <property type="entry name" value="Beta-lactam/transpept-like"/>
</dbReference>
<dbReference type="OrthoDB" id="262125at2"/>
<organism evidence="3 4">
    <name type="scientific">Solihabitans fulvus</name>
    <dbReference type="NCBI Taxonomy" id="1892852"/>
    <lineage>
        <taxon>Bacteria</taxon>
        <taxon>Bacillati</taxon>
        <taxon>Actinomycetota</taxon>
        <taxon>Actinomycetes</taxon>
        <taxon>Pseudonocardiales</taxon>
        <taxon>Pseudonocardiaceae</taxon>
        <taxon>Solihabitans</taxon>
    </lineage>
</organism>
<evidence type="ECO:0000259" key="2">
    <source>
        <dbReference type="Pfam" id="PF00144"/>
    </source>
</evidence>
<reference evidence="3 4" key="1">
    <citation type="submission" date="2019-09" db="EMBL/GenBank/DDBJ databases">
        <title>Goodfellowia gen. nov., a new genus of the Pseudonocardineae related to Actinoalloteichus, containing Goodfellowia coeruleoviolacea gen. nov., comb. nov. gen. nov., comb. nov.</title>
        <authorList>
            <person name="Labeda D."/>
        </authorList>
    </citation>
    <scope>NUCLEOTIDE SEQUENCE [LARGE SCALE GENOMIC DNA]</scope>
    <source>
        <strain evidence="3 4">AN110305</strain>
    </source>
</reference>
<dbReference type="InterPro" id="IPR050491">
    <property type="entry name" value="AmpC-like"/>
</dbReference>
<dbReference type="SUPFAM" id="SSF56601">
    <property type="entry name" value="beta-lactamase/transpeptidase-like"/>
    <property type="match status" value="1"/>
</dbReference>
<comment type="caution">
    <text evidence="3">The sequence shown here is derived from an EMBL/GenBank/DDBJ whole genome shotgun (WGS) entry which is preliminary data.</text>
</comment>